<keyword evidence="1" id="KW-0812">Transmembrane</keyword>
<dbReference type="Proteomes" id="UP000784294">
    <property type="component" value="Unassembled WGS sequence"/>
</dbReference>
<evidence type="ECO:0000313" key="4">
    <source>
        <dbReference type="Proteomes" id="UP000784294"/>
    </source>
</evidence>
<sequence length="283" mass="29777">MGLHIILTHIIFFLVPSLLPTINFHRIPRNCSTPTALVSLTNPSSTSDCALQLTSGPSFDVGHIALPVVSPSVSPIDGSIREQVTTSINGTMPFPISSSRHHKQPIASTSLASPLTILGQCSATTSSVEAAITANDLLGTCALSSAISSATSNEDAPPVWLSVRPLPEALQRTVLAPCGGHNSASNTASRRHGLANATSTSITIDSTVSSLVPMRPMSAGISEMQLLQTSVELDKSVISPSLDDLLDDNNSNLHYMDKAQTCISSEVHVTMIIAVLFFLLKSL</sequence>
<evidence type="ECO:0000256" key="2">
    <source>
        <dbReference type="SAM" id="SignalP"/>
    </source>
</evidence>
<keyword evidence="1" id="KW-0472">Membrane</keyword>
<name>A0A448XN91_9PLAT</name>
<accession>A0A448XN91</accession>
<proteinExistence type="predicted"/>
<evidence type="ECO:0000256" key="1">
    <source>
        <dbReference type="SAM" id="Phobius"/>
    </source>
</evidence>
<organism evidence="3 4">
    <name type="scientific">Protopolystoma xenopodis</name>
    <dbReference type="NCBI Taxonomy" id="117903"/>
    <lineage>
        <taxon>Eukaryota</taxon>
        <taxon>Metazoa</taxon>
        <taxon>Spiralia</taxon>
        <taxon>Lophotrochozoa</taxon>
        <taxon>Platyhelminthes</taxon>
        <taxon>Monogenea</taxon>
        <taxon>Polyopisthocotylea</taxon>
        <taxon>Polystomatidea</taxon>
        <taxon>Polystomatidae</taxon>
        <taxon>Protopolystoma</taxon>
    </lineage>
</organism>
<keyword evidence="4" id="KW-1185">Reference proteome</keyword>
<feature type="chain" id="PRO_5019144940" evidence="2">
    <location>
        <begin position="25"/>
        <end position="283"/>
    </location>
</feature>
<reference evidence="3" key="1">
    <citation type="submission" date="2018-11" db="EMBL/GenBank/DDBJ databases">
        <authorList>
            <consortium name="Pathogen Informatics"/>
        </authorList>
    </citation>
    <scope>NUCLEOTIDE SEQUENCE</scope>
</reference>
<evidence type="ECO:0000313" key="3">
    <source>
        <dbReference type="EMBL" id="VEL40694.1"/>
    </source>
</evidence>
<keyword evidence="1" id="KW-1133">Transmembrane helix</keyword>
<gene>
    <name evidence="3" type="ORF">PXEA_LOCUS34134</name>
</gene>
<keyword evidence="2" id="KW-0732">Signal</keyword>
<feature type="transmembrane region" description="Helical" evidence="1">
    <location>
        <begin position="263"/>
        <end position="280"/>
    </location>
</feature>
<dbReference type="EMBL" id="CAAALY010266013">
    <property type="protein sequence ID" value="VEL40694.1"/>
    <property type="molecule type" value="Genomic_DNA"/>
</dbReference>
<comment type="caution">
    <text evidence="3">The sequence shown here is derived from an EMBL/GenBank/DDBJ whole genome shotgun (WGS) entry which is preliminary data.</text>
</comment>
<dbReference type="AlphaFoldDB" id="A0A448XN91"/>
<feature type="signal peptide" evidence="2">
    <location>
        <begin position="1"/>
        <end position="24"/>
    </location>
</feature>
<protein>
    <submittedName>
        <fullName evidence="3">Uncharacterized protein</fullName>
    </submittedName>
</protein>